<dbReference type="Proteomes" id="UP000063063">
    <property type="component" value="Chromosome 34"/>
</dbReference>
<dbReference type="Pfam" id="PF01105">
    <property type="entry name" value="EMP24_GP25L"/>
    <property type="match status" value="1"/>
</dbReference>
<sequence length="216" mass="24998">MGLRVFTSLVAASAAKLLVLVVLLSCTVTGFVFQLKSGESRCFFQEVPSDTDLRMVYKSDDTYGDFLDVVLTNAESRTLYMEYSRSNGAFVGRVTNGGEHMLCFSSRQGMQSAKSTRNILLVMQLGADAKDYDTMATKEKMRPMEVQMRMMEDTVQEVHNEFIYFRAREAEMRNTNEHMTAKVMWMSIGLIILFGIFWYLQMRHLKRYFKKKRMID</sequence>
<dbReference type="PANTHER" id="PTHR22811">
    <property type="entry name" value="TRANSMEMBRANE EMP24 DOMAIN-CONTAINING PROTEIN"/>
    <property type="match status" value="1"/>
</dbReference>
<keyword evidence="3 7" id="KW-0812">Transmembrane</keyword>
<evidence type="ECO:0000256" key="4">
    <source>
        <dbReference type="ARBA" id="ARBA00022729"/>
    </source>
</evidence>
<evidence type="ECO:0000256" key="6">
    <source>
        <dbReference type="ARBA" id="ARBA00023136"/>
    </source>
</evidence>
<organism evidence="10 11">
    <name type="scientific">Leishmania panamensis</name>
    <dbReference type="NCBI Taxonomy" id="5679"/>
    <lineage>
        <taxon>Eukaryota</taxon>
        <taxon>Discoba</taxon>
        <taxon>Euglenozoa</taxon>
        <taxon>Kinetoplastea</taxon>
        <taxon>Metakinetoplastina</taxon>
        <taxon>Trypanosomatida</taxon>
        <taxon>Trypanosomatidae</taxon>
        <taxon>Leishmaniinae</taxon>
        <taxon>Leishmania</taxon>
        <taxon>Leishmania guyanensis species complex</taxon>
    </lineage>
</organism>
<feature type="transmembrane region" description="Helical" evidence="8">
    <location>
        <begin position="183"/>
        <end position="200"/>
    </location>
</feature>
<dbReference type="VEuPathDB" id="TriTrypDB:LPAL13_340022900"/>
<gene>
    <name evidence="10" type="ORF">LPMP_341700</name>
</gene>
<dbReference type="AlphaFoldDB" id="A0A088SIZ8"/>
<keyword evidence="5 8" id="KW-1133">Transmembrane helix</keyword>
<dbReference type="EMBL" id="CP009403">
    <property type="protein sequence ID" value="AIO01797.1"/>
    <property type="molecule type" value="Genomic_DNA"/>
</dbReference>
<dbReference type="eggNOG" id="KOG1690">
    <property type="taxonomic scope" value="Eukaryota"/>
</dbReference>
<evidence type="ECO:0000313" key="10">
    <source>
        <dbReference type="EMBL" id="AIO01797.1"/>
    </source>
</evidence>
<evidence type="ECO:0000259" key="9">
    <source>
        <dbReference type="PROSITE" id="PS50866"/>
    </source>
</evidence>
<evidence type="ECO:0000256" key="3">
    <source>
        <dbReference type="ARBA" id="ARBA00022692"/>
    </source>
</evidence>
<evidence type="ECO:0000256" key="1">
    <source>
        <dbReference type="ARBA" id="ARBA00004479"/>
    </source>
</evidence>
<accession>A0A088SIZ8</accession>
<dbReference type="SMART" id="SM01190">
    <property type="entry name" value="EMP24_GP25L"/>
    <property type="match status" value="1"/>
</dbReference>
<dbReference type="GO" id="GO:0016020">
    <property type="term" value="C:membrane"/>
    <property type="evidence" value="ECO:0007669"/>
    <property type="project" value="UniProtKB-SubCell"/>
</dbReference>
<dbReference type="GeneID" id="22578675"/>
<evidence type="ECO:0000256" key="2">
    <source>
        <dbReference type="ARBA" id="ARBA00007104"/>
    </source>
</evidence>
<proteinExistence type="inferred from homology"/>
<reference evidence="10 11" key="1">
    <citation type="journal article" date="2015" name="Sci. Rep.">
        <title>The genome of Leishmania panamensis: insights into genomics of the L. (Viannia) subgenus.</title>
        <authorList>
            <person name="Llanes A."/>
            <person name="Restrepo C.M."/>
            <person name="Vecchio G.D."/>
            <person name="Anguizola F.J."/>
            <person name="Lleonart R."/>
        </authorList>
    </citation>
    <scope>NUCLEOTIDE SEQUENCE [LARGE SCALE GENOMIC DNA]</scope>
    <source>
        <strain evidence="10 11">MHOM/PA/94/PSC-1</strain>
    </source>
</reference>
<dbReference type="PROSITE" id="PS50866">
    <property type="entry name" value="GOLD"/>
    <property type="match status" value="1"/>
</dbReference>
<dbReference type="OrthoDB" id="759142at2759"/>
<dbReference type="InterPro" id="IPR009038">
    <property type="entry name" value="GOLD_dom"/>
</dbReference>
<dbReference type="KEGG" id="lpan:LPMP_341700"/>
<protein>
    <submittedName>
        <fullName evidence="10">ER--golgi transport protein gp25L, putative</fullName>
    </submittedName>
</protein>
<dbReference type="VEuPathDB" id="TriTrypDB:LPMP_341700"/>
<keyword evidence="4" id="KW-0732">Signal</keyword>
<comment type="subcellular location">
    <subcellularLocation>
        <location evidence="1 7">Membrane</location>
        <topology evidence="1 7">Single-pass type I membrane protein</topology>
    </subcellularLocation>
</comment>
<keyword evidence="6 8" id="KW-0472">Membrane</keyword>
<comment type="similarity">
    <text evidence="2 7">Belongs to the EMP24/GP25L family.</text>
</comment>
<evidence type="ECO:0000313" key="11">
    <source>
        <dbReference type="Proteomes" id="UP000063063"/>
    </source>
</evidence>
<evidence type="ECO:0000256" key="5">
    <source>
        <dbReference type="ARBA" id="ARBA00022989"/>
    </source>
</evidence>
<evidence type="ECO:0000256" key="8">
    <source>
        <dbReference type="SAM" id="Phobius"/>
    </source>
</evidence>
<name>A0A088SIZ8_LEIPA</name>
<keyword evidence="11" id="KW-1185">Reference proteome</keyword>
<evidence type="ECO:0000256" key="7">
    <source>
        <dbReference type="RuleBase" id="RU003827"/>
    </source>
</evidence>
<feature type="domain" description="GOLD" evidence="9">
    <location>
        <begin position="40"/>
        <end position="150"/>
    </location>
</feature>
<dbReference type="InterPro" id="IPR015720">
    <property type="entry name" value="Emp24-like"/>
</dbReference>
<dbReference type="RefSeq" id="XP_010702597.1">
    <property type="nucleotide sequence ID" value="XM_010704295.1"/>
</dbReference>